<keyword evidence="2" id="KW-1133">Transmembrane helix</keyword>
<protein>
    <submittedName>
        <fullName evidence="3">Uncharacterized protein</fullName>
    </submittedName>
</protein>
<reference evidence="4" key="1">
    <citation type="submission" date="2017-05" db="EMBL/GenBank/DDBJ databases">
        <title>Dechlorination kinetics govern the competition between two new strains of the genus Sulfurospirillum.</title>
        <authorList>
            <person name="Buttet G.F."/>
            <person name="Murray A.M."/>
            <person name="Goris T."/>
            <person name="Burion M."/>
            <person name="Lin B."/>
            <person name="Rolle M."/>
            <person name="Maillard J."/>
        </authorList>
    </citation>
    <scope>NUCLEOTIDE SEQUENCE [LARGE SCALE GENOMIC DNA]</scope>
    <source>
        <strain evidence="4">SL2-1</strain>
    </source>
</reference>
<evidence type="ECO:0000256" key="1">
    <source>
        <dbReference type="SAM" id="Coils"/>
    </source>
</evidence>
<dbReference type="Proteomes" id="UP000196005">
    <property type="component" value="Chromosome"/>
</dbReference>
<dbReference type="KEGG" id="suls:Sdiek1_1569"/>
<keyword evidence="1" id="KW-0175">Coiled coil</keyword>
<keyword evidence="2" id="KW-0812">Transmembrane</keyword>
<sequence length="165" mass="18945">MIENYNLQNSNLQLNNRNLNKSIQELNNSVANINEKIQKEIQSKSYAIADTVVNHISTNFKEANKYANEATELYKKASNSIIYKVFFISLISFMFFTGMAYFGYTFYLQKSIETLENKNILLKNMTIAITNNDRYLLVKSVDGKLHDGNDGKYIIAVDKLGPDFK</sequence>
<feature type="transmembrane region" description="Helical" evidence="2">
    <location>
        <begin position="81"/>
        <end position="104"/>
    </location>
</feature>
<accession>A0A1Y0HKY5</accession>
<evidence type="ECO:0000313" key="3">
    <source>
        <dbReference type="EMBL" id="ARU48732.1"/>
    </source>
</evidence>
<proteinExistence type="predicted"/>
<keyword evidence="4" id="KW-1185">Reference proteome</keyword>
<keyword evidence="2" id="KW-0472">Membrane</keyword>
<feature type="coiled-coil region" evidence="1">
    <location>
        <begin position="2"/>
        <end position="43"/>
    </location>
</feature>
<gene>
    <name evidence="3" type="ORF">Sdiek1_1569</name>
</gene>
<evidence type="ECO:0000256" key="2">
    <source>
        <dbReference type="SAM" id="Phobius"/>
    </source>
</evidence>
<dbReference type="EMBL" id="CP021416">
    <property type="protein sequence ID" value="ARU48732.1"/>
    <property type="molecule type" value="Genomic_DNA"/>
</dbReference>
<dbReference type="RefSeq" id="WP_087438644.1">
    <property type="nucleotide sequence ID" value="NZ_CP021416.1"/>
</dbReference>
<evidence type="ECO:0000313" key="4">
    <source>
        <dbReference type="Proteomes" id="UP000196005"/>
    </source>
</evidence>
<name>A0A1Y0HKY5_9BACT</name>
<organism evidence="3 4">
    <name type="scientific">Sulfurospirillum diekertiae</name>
    <dbReference type="NCBI Taxonomy" id="1854492"/>
    <lineage>
        <taxon>Bacteria</taxon>
        <taxon>Pseudomonadati</taxon>
        <taxon>Campylobacterota</taxon>
        <taxon>Epsilonproteobacteria</taxon>
        <taxon>Campylobacterales</taxon>
        <taxon>Sulfurospirillaceae</taxon>
        <taxon>Sulfurospirillum</taxon>
    </lineage>
</organism>
<dbReference type="AlphaFoldDB" id="A0A1Y0HKY5"/>